<comment type="caution">
    <text evidence="1">The sequence shown here is derived from an EMBL/GenBank/DDBJ whole genome shotgun (WGS) entry which is preliminary data.</text>
</comment>
<evidence type="ECO:0000313" key="1">
    <source>
        <dbReference type="EMBL" id="RZO06453.1"/>
    </source>
</evidence>
<organism evidence="1 2">
    <name type="scientific">SAR92 clade bacterium</name>
    <dbReference type="NCBI Taxonomy" id="2315479"/>
    <lineage>
        <taxon>Bacteria</taxon>
        <taxon>Pseudomonadati</taxon>
        <taxon>Pseudomonadota</taxon>
        <taxon>Gammaproteobacteria</taxon>
        <taxon>Cellvibrionales</taxon>
        <taxon>Porticoccaceae</taxon>
        <taxon>SAR92 clade</taxon>
    </lineage>
</organism>
<dbReference type="Proteomes" id="UP000318148">
    <property type="component" value="Unassembled WGS sequence"/>
</dbReference>
<protein>
    <submittedName>
        <fullName evidence="1">Uncharacterized protein</fullName>
    </submittedName>
</protein>
<sequence>MNFLRTLINKISIVFVALILIVSSVNANSRLEVGDWDIDDDGRADALTDGLLFLRYAFELRGDALISGLISS</sequence>
<feature type="non-terminal residue" evidence="1">
    <location>
        <position position="72"/>
    </location>
</feature>
<dbReference type="AlphaFoldDB" id="A0A520LLR0"/>
<dbReference type="EMBL" id="SHBO01000025">
    <property type="protein sequence ID" value="RZO06453.1"/>
    <property type="molecule type" value="Genomic_DNA"/>
</dbReference>
<reference evidence="1 2" key="1">
    <citation type="submission" date="2019-02" db="EMBL/GenBank/DDBJ databases">
        <title>Prokaryotic population dynamics and viral predation in marine succession experiment using metagenomics: the confinement effect.</title>
        <authorList>
            <person name="Haro-Moreno J.M."/>
            <person name="Rodriguez-Valera F."/>
            <person name="Lopez-Perez M."/>
        </authorList>
    </citation>
    <scope>NUCLEOTIDE SEQUENCE [LARGE SCALE GENOMIC DNA]</scope>
    <source>
        <strain evidence="1">MED-G169</strain>
    </source>
</reference>
<evidence type="ECO:0000313" key="2">
    <source>
        <dbReference type="Proteomes" id="UP000318148"/>
    </source>
</evidence>
<accession>A0A520LLR0</accession>
<name>A0A520LLR0_9GAMM</name>
<proteinExistence type="predicted"/>
<gene>
    <name evidence="1" type="ORF">EVB02_02515</name>
</gene>